<dbReference type="Pfam" id="PF04542">
    <property type="entry name" value="Sigma70_r2"/>
    <property type="match status" value="1"/>
</dbReference>
<evidence type="ECO:0000256" key="1">
    <source>
        <dbReference type="ARBA" id="ARBA00023015"/>
    </source>
</evidence>
<dbReference type="CDD" id="cd06171">
    <property type="entry name" value="Sigma70_r4"/>
    <property type="match status" value="1"/>
</dbReference>
<evidence type="ECO:0000313" key="8">
    <source>
        <dbReference type="EMBL" id="CRK76154.1"/>
    </source>
</evidence>
<dbReference type="Pfam" id="PF04539">
    <property type="entry name" value="Sigma70_r3"/>
    <property type="match status" value="1"/>
</dbReference>
<sequence length="244" mass="27600">MTMRNHYAEQNPTAESLIEGEVQTVRRIAFYFHGRVKGAVEVDDLIQIGYLGLIDASQKYVKKPGVSFSSYAKVRIRGAIVDYLRSNSNLCRSTIAMKQKVNKVISNLERKLQRDPSDTEVASEMELSIEELRKWQQAFEANLHQSIDEVHDEHSIWFVSDDANPEEALSNQDVKRGLRAELEKLSEREALVMQLYYVEELNVYEIAEVLGVTTGRVSQIKKSAIGNLRAGMNVFMGENATDAA</sequence>
<dbReference type="PRINTS" id="PR00046">
    <property type="entry name" value="SIGMA70FCT"/>
</dbReference>
<feature type="domain" description="RNA polymerase sigma-70 region 4" evidence="7">
    <location>
        <begin position="182"/>
        <end position="230"/>
    </location>
</feature>
<reference evidence="8 9" key="1">
    <citation type="submission" date="2015-04" db="EMBL/GenBank/DDBJ databases">
        <authorList>
            <person name="Syromyatnikov M.Y."/>
            <person name="Popov V.N."/>
        </authorList>
    </citation>
    <scope>NUCLEOTIDE SEQUENCE [LARGE SCALE GENOMIC DNA]</scope>
    <source>
        <strain evidence="8 9">CECT 5292</strain>
    </source>
</reference>
<feature type="domain" description="RNA polymerase sigma-70 region 3" evidence="5">
    <location>
        <begin position="100"/>
        <end position="138"/>
    </location>
</feature>
<dbReference type="EMBL" id="CVQV01000013">
    <property type="protein sequence ID" value="CRK76154.1"/>
    <property type="molecule type" value="Genomic_DNA"/>
</dbReference>
<dbReference type="PANTHER" id="PTHR30385:SF7">
    <property type="entry name" value="RNA POLYMERASE SIGMA FACTOR FLIA"/>
    <property type="match status" value="1"/>
</dbReference>
<feature type="domain" description="RNA polymerase sigma-70 region 2" evidence="6">
    <location>
        <begin position="18"/>
        <end position="88"/>
    </location>
</feature>
<accession>A0A0U1NN41</accession>
<dbReference type="InterPro" id="IPR007624">
    <property type="entry name" value="RNA_pol_sigma70_r3"/>
</dbReference>
<dbReference type="GO" id="GO:0003899">
    <property type="term" value="F:DNA-directed RNA polymerase activity"/>
    <property type="evidence" value="ECO:0007669"/>
    <property type="project" value="InterPro"/>
</dbReference>
<dbReference type="InterPro" id="IPR007627">
    <property type="entry name" value="RNA_pol_sigma70_r2"/>
</dbReference>
<dbReference type="SUPFAM" id="SSF88946">
    <property type="entry name" value="Sigma2 domain of RNA polymerase sigma factors"/>
    <property type="match status" value="1"/>
</dbReference>
<organism evidence="8 9">
    <name type="scientific">Nereida ignava</name>
    <dbReference type="NCBI Taxonomy" id="282199"/>
    <lineage>
        <taxon>Bacteria</taxon>
        <taxon>Pseudomonadati</taxon>
        <taxon>Pseudomonadota</taxon>
        <taxon>Alphaproteobacteria</taxon>
        <taxon>Rhodobacterales</taxon>
        <taxon>Roseobacteraceae</taxon>
        <taxon>Nereida</taxon>
    </lineage>
</organism>
<dbReference type="InterPro" id="IPR014284">
    <property type="entry name" value="RNA_pol_sigma-70_dom"/>
</dbReference>
<dbReference type="STRING" id="282199.GCA_001049735_02210"/>
<keyword evidence="9" id="KW-1185">Reference proteome</keyword>
<keyword evidence="4" id="KW-0804">Transcription</keyword>
<dbReference type="Gene3D" id="1.20.140.160">
    <property type="match status" value="1"/>
</dbReference>
<dbReference type="AlphaFoldDB" id="A0A0U1NN41"/>
<dbReference type="NCBIfam" id="TIGR02937">
    <property type="entry name" value="sigma70-ECF"/>
    <property type="match status" value="1"/>
</dbReference>
<evidence type="ECO:0000256" key="3">
    <source>
        <dbReference type="ARBA" id="ARBA00023125"/>
    </source>
</evidence>
<protein>
    <submittedName>
        <fullName evidence="8">Sigma-F factor</fullName>
    </submittedName>
</protein>
<dbReference type="SUPFAM" id="SSF88659">
    <property type="entry name" value="Sigma3 and sigma4 domains of RNA polymerase sigma factors"/>
    <property type="match status" value="2"/>
</dbReference>
<keyword evidence="2" id="KW-0731">Sigma factor</keyword>
<dbReference type="InterPro" id="IPR000943">
    <property type="entry name" value="RNA_pol_sigma70"/>
</dbReference>
<dbReference type="InterPro" id="IPR013324">
    <property type="entry name" value="RNA_pol_sigma_r3/r4-like"/>
</dbReference>
<evidence type="ECO:0000259" key="5">
    <source>
        <dbReference type="Pfam" id="PF04539"/>
    </source>
</evidence>
<evidence type="ECO:0000256" key="4">
    <source>
        <dbReference type="ARBA" id="ARBA00023163"/>
    </source>
</evidence>
<dbReference type="InterPro" id="IPR012845">
    <property type="entry name" value="RNA_pol_sigma_FliA_WhiG"/>
</dbReference>
<dbReference type="InterPro" id="IPR007630">
    <property type="entry name" value="RNA_pol_sigma70_r4"/>
</dbReference>
<name>A0A0U1NN41_9RHOB</name>
<evidence type="ECO:0000259" key="6">
    <source>
        <dbReference type="Pfam" id="PF04542"/>
    </source>
</evidence>
<dbReference type="RefSeq" id="WP_048599567.1">
    <property type="nucleotide sequence ID" value="NZ_CVPC01000013.1"/>
</dbReference>
<dbReference type="GO" id="GO:0016987">
    <property type="term" value="F:sigma factor activity"/>
    <property type="evidence" value="ECO:0007669"/>
    <property type="project" value="UniProtKB-KW"/>
</dbReference>
<dbReference type="Gene3D" id="1.10.1740.10">
    <property type="match status" value="1"/>
</dbReference>
<dbReference type="Pfam" id="PF04545">
    <property type="entry name" value="Sigma70_r4"/>
    <property type="match status" value="1"/>
</dbReference>
<dbReference type="Proteomes" id="UP000048949">
    <property type="component" value="Unassembled WGS sequence"/>
</dbReference>
<dbReference type="NCBIfam" id="NF005413">
    <property type="entry name" value="PRK06986.1"/>
    <property type="match status" value="1"/>
</dbReference>
<dbReference type="GO" id="GO:0006352">
    <property type="term" value="P:DNA-templated transcription initiation"/>
    <property type="evidence" value="ECO:0007669"/>
    <property type="project" value="InterPro"/>
</dbReference>
<evidence type="ECO:0000313" key="9">
    <source>
        <dbReference type="Proteomes" id="UP000048949"/>
    </source>
</evidence>
<keyword evidence="3" id="KW-0238">DNA-binding</keyword>
<dbReference type="NCBIfam" id="TIGR02479">
    <property type="entry name" value="FliA_WhiG"/>
    <property type="match status" value="1"/>
</dbReference>
<dbReference type="PANTHER" id="PTHR30385">
    <property type="entry name" value="SIGMA FACTOR F FLAGELLAR"/>
    <property type="match status" value="1"/>
</dbReference>
<gene>
    <name evidence="8" type="primary">fliA</name>
    <name evidence="8" type="ORF">NIG5292_02211</name>
</gene>
<proteinExistence type="predicted"/>
<dbReference type="GO" id="GO:0003677">
    <property type="term" value="F:DNA binding"/>
    <property type="evidence" value="ECO:0007669"/>
    <property type="project" value="UniProtKB-KW"/>
</dbReference>
<evidence type="ECO:0000259" key="7">
    <source>
        <dbReference type="Pfam" id="PF04545"/>
    </source>
</evidence>
<evidence type="ECO:0000256" key="2">
    <source>
        <dbReference type="ARBA" id="ARBA00023082"/>
    </source>
</evidence>
<dbReference type="InterPro" id="IPR013325">
    <property type="entry name" value="RNA_pol_sigma_r2"/>
</dbReference>
<keyword evidence="1" id="KW-0805">Transcription regulation</keyword>